<sequence>MSLDNFFIEKAKNELRETETRKAQSLEQFRDWISKHAFLKDVRQDDIHLLQFLRARKYNMNDAMQTFERFYVARKKYPQFFPDKKPNFERVMEFFKSGYCYPLPGRDSEGCRIVLVQINRLDTEKFTIFDGIRLTIFILALIMEEEETQIAGVKIIYDQQDITSKHLLMPKDAMEFVDMVKTITCARQKGSYMINLPSFAHFLLELTRGALTEKLKNRFFLYHTWDDFKESNNCVLDMLPKEHGGLKSEEEIIKEFEEIVIAKWPLILDTAEKAELDWSKVPVEKIKSNTNEEVIGSFRKLEID</sequence>
<dbReference type="Pfam" id="PF00650">
    <property type="entry name" value="CRAL_TRIO"/>
    <property type="match status" value="1"/>
</dbReference>
<dbReference type="InterPro" id="IPR011074">
    <property type="entry name" value="CRAL/TRIO_N_dom"/>
</dbReference>
<reference evidence="2" key="2">
    <citation type="submission" date="2022-10" db="EMBL/GenBank/DDBJ databases">
        <authorList>
            <consortium name="ENA_rothamsted_submissions"/>
            <consortium name="culmorum"/>
            <person name="King R."/>
        </authorList>
    </citation>
    <scope>NUCLEOTIDE SEQUENCE</scope>
</reference>
<dbReference type="PROSITE" id="PS50191">
    <property type="entry name" value="CRAL_TRIO"/>
    <property type="match status" value="1"/>
</dbReference>
<organism evidence="2 3">
    <name type="scientific">Chironomus riparius</name>
    <dbReference type="NCBI Taxonomy" id="315576"/>
    <lineage>
        <taxon>Eukaryota</taxon>
        <taxon>Metazoa</taxon>
        <taxon>Ecdysozoa</taxon>
        <taxon>Arthropoda</taxon>
        <taxon>Hexapoda</taxon>
        <taxon>Insecta</taxon>
        <taxon>Pterygota</taxon>
        <taxon>Neoptera</taxon>
        <taxon>Endopterygota</taxon>
        <taxon>Diptera</taxon>
        <taxon>Nematocera</taxon>
        <taxon>Chironomoidea</taxon>
        <taxon>Chironomidae</taxon>
        <taxon>Chironominae</taxon>
        <taxon>Chironomus</taxon>
    </lineage>
</organism>
<feature type="domain" description="CRAL-TRIO" evidence="1">
    <location>
        <begin position="105"/>
        <end position="251"/>
    </location>
</feature>
<dbReference type="Gene3D" id="1.20.5.1200">
    <property type="entry name" value="Alpha-tocopherol transfer"/>
    <property type="match status" value="1"/>
</dbReference>
<dbReference type="PANTHER" id="PTHR10174:SF208">
    <property type="entry name" value="CRAL-TRIO DOMAIN-CONTAINING PROTEIN DDB_G0278031"/>
    <property type="match status" value="1"/>
</dbReference>
<dbReference type="InterPro" id="IPR001251">
    <property type="entry name" value="CRAL-TRIO_dom"/>
</dbReference>
<dbReference type="Proteomes" id="UP001153620">
    <property type="component" value="Chromosome 3"/>
</dbReference>
<dbReference type="CDD" id="cd00170">
    <property type="entry name" value="SEC14"/>
    <property type="match status" value="1"/>
</dbReference>
<proteinExistence type="predicted"/>
<keyword evidence="3" id="KW-1185">Reference proteome</keyword>
<name>A0A9N9WUF5_9DIPT</name>
<dbReference type="GO" id="GO:0016020">
    <property type="term" value="C:membrane"/>
    <property type="evidence" value="ECO:0007669"/>
    <property type="project" value="TreeGrafter"/>
</dbReference>
<dbReference type="EMBL" id="OU895879">
    <property type="protein sequence ID" value="CAG9806437.1"/>
    <property type="molecule type" value="Genomic_DNA"/>
</dbReference>
<evidence type="ECO:0000313" key="2">
    <source>
        <dbReference type="EMBL" id="CAG9806437.1"/>
    </source>
</evidence>
<dbReference type="SUPFAM" id="SSF46938">
    <property type="entry name" value="CRAL/TRIO N-terminal domain"/>
    <property type="match status" value="1"/>
</dbReference>
<dbReference type="PRINTS" id="PR00180">
    <property type="entry name" value="CRETINALDHBP"/>
</dbReference>
<protein>
    <recommendedName>
        <fullName evidence="1">CRAL-TRIO domain-containing protein</fullName>
    </recommendedName>
</protein>
<dbReference type="SUPFAM" id="SSF52087">
    <property type="entry name" value="CRAL/TRIO domain"/>
    <property type="match status" value="1"/>
</dbReference>
<evidence type="ECO:0000313" key="3">
    <source>
        <dbReference type="Proteomes" id="UP001153620"/>
    </source>
</evidence>
<dbReference type="SMART" id="SM01100">
    <property type="entry name" value="CRAL_TRIO_N"/>
    <property type="match status" value="1"/>
</dbReference>
<accession>A0A9N9WUF5</accession>
<dbReference type="OrthoDB" id="16405at2759"/>
<gene>
    <name evidence="2" type="ORF">CHIRRI_LOCUS9294</name>
</gene>
<dbReference type="InterPro" id="IPR036865">
    <property type="entry name" value="CRAL-TRIO_dom_sf"/>
</dbReference>
<evidence type="ECO:0000259" key="1">
    <source>
        <dbReference type="PROSITE" id="PS50191"/>
    </source>
</evidence>
<reference evidence="2" key="1">
    <citation type="submission" date="2022-01" db="EMBL/GenBank/DDBJ databases">
        <authorList>
            <person name="King R."/>
        </authorList>
    </citation>
    <scope>NUCLEOTIDE SEQUENCE</scope>
</reference>
<dbReference type="GO" id="GO:1902936">
    <property type="term" value="F:phosphatidylinositol bisphosphate binding"/>
    <property type="evidence" value="ECO:0007669"/>
    <property type="project" value="TreeGrafter"/>
</dbReference>
<dbReference type="Gene3D" id="3.40.525.10">
    <property type="entry name" value="CRAL-TRIO lipid binding domain"/>
    <property type="match status" value="1"/>
</dbReference>
<dbReference type="AlphaFoldDB" id="A0A9N9WUF5"/>
<dbReference type="InterPro" id="IPR036273">
    <property type="entry name" value="CRAL/TRIO_N_dom_sf"/>
</dbReference>
<dbReference type="PANTHER" id="PTHR10174">
    <property type="entry name" value="ALPHA-TOCOPHEROL TRANSFER PROTEIN-RELATED"/>
    <property type="match status" value="1"/>
</dbReference>
<dbReference type="Gene3D" id="1.10.8.20">
    <property type="entry name" value="N-terminal domain of phosphatidylinositol transfer protein sec14p"/>
    <property type="match status" value="1"/>
</dbReference>